<reference evidence="1" key="1">
    <citation type="submission" date="2024-06" db="EMBL/GenBank/DDBJ databases">
        <authorList>
            <person name="Coelho C."/>
            <person name="Bento M."/>
            <person name="Garcia E."/>
            <person name="Camelo A."/>
            <person name="Brandao I."/>
            <person name="Espirito Santo C."/>
            <person name="Trovao J."/>
            <person name="Verissimo A."/>
            <person name="Costa J."/>
            <person name="Tiago I."/>
        </authorList>
    </citation>
    <scope>NUCLEOTIDE SEQUENCE</scope>
    <source>
        <strain evidence="1">KWT182</strain>
    </source>
</reference>
<sequence length="72" mass="8415">MKEHPNKHIHAAIKYALTRGWKFRASQGHAFGRLCCGKPEHIKHQMSVWSTPKNPEHHAKQICRQVDRCFIT</sequence>
<gene>
    <name evidence="1" type="ORF">ABK905_01670</name>
</gene>
<proteinExistence type="predicted"/>
<protein>
    <submittedName>
        <fullName evidence="1">Uncharacterized protein</fullName>
    </submittedName>
</protein>
<evidence type="ECO:0000313" key="1">
    <source>
        <dbReference type="EMBL" id="XBS70052.1"/>
    </source>
</evidence>
<accession>A0AAU7QAV9</accession>
<name>A0AAU7QAV9_9GAMM</name>
<organism evidence="1">
    <name type="scientific">Acerihabitans sp. KWT182</name>
    <dbReference type="NCBI Taxonomy" id="3157919"/>
    <lineage>
        <taxon>Bacteria</taxon>
        <taxon>Pseudomonadati</taxon>
        <taxon>Pseudomonadota</taxon>
        <taxon>Gammaproteobacteria</taxon>
        <taxon>Enterobacterales</taxon>
        <taxon>Pectobacteriaceae</taxon>
        <taxon>Acerihabitans</taxon>
    </lineage>
</organism>
<dbReference type="AlphaFoldDB" id="A0AAU7QAV9"/>
<dbReference type="EMBL" id="CP157947">
    <property type="protein sequence ID" value="XBS70052.1"/>
    <property type="molecule type" value="Genomic_DNA"/>
</dbReference>